<dbReference type="Gene3D" id="3.40.630.30">
    <property type="match status" value="1"/>
</dbReference>
<dbReference type="AlphaFoldDB" id="A0A330LMW1"/>
<dbReference type="GO" id="GO:0016747">
    <property type="term" value="F:acyltransferase activity, transferring groups other than amino-acyl groups"/>
    <property type="evidence" value="ECO:0007669"/>
    <property type="project" value="InterPro"/>
</dbReference>
<dbReference type="Proteomes" id="UP000250163">
    <property type="component" value="Chromosome MORIYA"/>
</dbReference>
<dbReference type="Pfam" id="PF13508">
    <property type="entry name" value="Acetyltransf_7"/>
    <property type="match status" value="1"/>
</dbReference>
<evidence type="ECO:0000313" key="3">
    <source>
        <dbReference type="Proteomes" id="UP000250163"/>
    </source>
</evidence>
<evidence type="ECO:0000313" key="2">
    <source>
        <dbReference type="EMBL" id="SQD78357.1"/>
    </source>
</evidence>
<name>A0A330LMW1_9GAMM</name>
<gene>
    <name evidence="2" type="ORF">MORIYA_1879</name>
</gene>
<dbReference type="KEGG" id="mya:MORIYA_1879"/>
<proteinExistence type="predicted"/>
<feature type="domain" description="N-acetyltransferase" evidence="1">
    <location>
        <begin position="18"/>
        <end position="156"/>
    </location>
</feature>
<evidence type="ECO:0000259" key="1">
    <source>
        <dbReference type="PROSITE" id="PS51186"/>
    </source>
</evidence>
<dbReference type="CDD" id="cd04301">
    <property type="entry name" value="NAT_SF"/>
    <property type="match status" value="1"/>
</dbReference>
<keyword evidence="3" id="KW-1185">Reference proteome</keyword>
<accession>A0A330LMW1</accession>
<dbReference type="SUPFAM" id="SSF55729">
    <property type="entry name" value="Acyl-CoA N-acyltransferases (Nat)"/>
    <property type="match status" value="1"/>
</dbReference>
<reference evidence="3" key="1">
    <citation type="submission" date="2018-05" db="EMBL/GenBank/DDBJ databases">
        <authorList>
            <person name="Cea G.-C."/>
            <person name="William W."/>
        </authorList>
    </citation>
    <scope>NUCLEOTIDE SEQUENCE [LARGE SCALE GENOMIC DNA]</scope>
    <source>
        <strain evidence="3">DB21MT 5</strain>
    </source>
</reference>
<dbReference type="EMBL" id="LS483250">
    <property type="protein sequence ID" value="SQD78357.1"/>
    <property type="molecule type" value="Genomic_DNA"/>
</dbReference>
<dbReference type="PROSITE" id="PS51186">
    <property type="entry name" value="GNAT"/>
    <property type="match status" value="1"/>
</dbReference>
<sequence>MYGRNSIWTSVNENSNYMEIATYSPQYLPALRALYMASRTSTFTWLDSCGYQLTDFDAHVTDDTIYVAVTGDRVLGFIAVYEPDNFIHHLFVADDAQGIGVGSKLLAMLTELNGRPQILKCLVKNEKAIQFYFSRGFIEVGKGTGAVGDYLVLRNG</sequence>
<protein>
    <recommendedName>
        <fullName evidence="1">N-acetyltransferase domain-containing protein</fullName>
    </recommendedName>
</protein>
<dbReference type="InterPro" id="IPR016181">
    <property type="entry name" value="Acyl_CoA_acyltransferase"/>
</dbReference>
<organism evidence="2 3">
    <name type="scientific">Moritella yayanosii</name>
    <dbReference type="NCBI Taxonomy" id="69539"/>
    <lineage>
        <taxon>Bacteria</taxon>
        <taxon>Pseudomonadati</taxon>
        <taxon>Pseudomonadota</taxon>
        <taxon>Gammaproteobacteria</taxon>
        <taxon>Alteromonadales</taxon>
        <taxon>Moritellaceae</taxon>
        <taxon>Moritella</taxon>
    </lineage>
</organism>
<dbReference type="InterPro" id="IPR000182">
    <property type="entry name" value="GNAT_dom"/>
</dbReference>